<evidence type="ECO:0000313" key="1">
    <source>
        <dbReference type="EMBL" id="KAJ8011082.1"/>
    </source>
</evidence>
<comment type="caution">
    <text evidence="1">The sequence shown here is derived from an EMBL/GenBank/DDBJ whole genome shotgun (WGS) entry which is preliminary data.</text>
</comment>
<evidence type="ECO:0000313" key="2">
    <source>
        <dbReference type="Proteomes" id="UP001157502"/>
    </source>
</evidence>
<organism evidence="1 2">
    <name type="scientific">Dallia pectoralis</name>
    <name type="common">Alaska blackfish</name>
    <dbReference type="NCBI Taxonomy" id="75939"/>
    <lineage>
        <taxon>Eukaryota</taxon>
        <taxon>Metazoa</taxon>
        <taxon>Chordata</taxon>
        <taxon>Craniata</taxon>
        <taxon>Vertebrata</taxon>
        <taxon>Euteleostomi</taxon>
        <taxon>Actinopterygii</taxon>
        <taxon>Neopterygii</taxon>
        <taxon>Teleostei</taxon>
        <taxon>Protacanthopterygii</taxon>
        <taxon>Esociformes</taxon>
        <taxon>Umbridae</taxon>
        <taxon>Dallia</taxon>
    </lineage>
</organism>
<accession>A0ACC2H5S9</accession>
<protein>
    <submittedName>
        <fullName evidence="1">Uncharacterized protein</fullName>
    </submittedName>
</protein>
<sequence length="121" mass="13313">MGELSGKEETRLPAQEFLYLLIVNTKTSKMKILILAVCLALVLASGEALDCLHCVPAKAGGDCEVKVQTCPPEKNACAAAKFRLEPYGHFQRCMDMSGCKDYQLNTYIDIKCCDTDKCNTL</sequence>
<reference evidence="1" key="1">
    <citation type="submission" date="2021-05" db="EMBL/GenBank/DDBJ databases">
        <authorList>
            <person name="Pan Q."/>
            <person name="Jouanno E."/>
            <person name="Zahm M."/>
            <person name="Klopp C."/>
            <person name="Cabau C."/>
            <person name="Louis A."/>
            <person name="Berthelot C."/>
            <person name="Parey E."/>
            <person name="Roest Crollius H."/>
            <person name="Montfort J."/>
            <person name="Robinson-Rechavi M."/>
            <person name="Bouchez O."/>
            <person name="Lampietro C."/>
            <person name="Lopez Roques C."/>
            <person name="Donnadieu C."/>
            <person name="Postlethwait J."/>
            <person name="Bobe J."/>
            <person name="Dillon D."/>
            <person name="Chandos A."/>
            <person name="von Hippel F."/>
            <person name="Guiguen Y."/>
        </authorList>
    </citation>
    <scope>NUCLEOTIDE SEQUENCE</scope>
    <source>
        <strain evidence="1">YG-Jan2019</strain>
    </source>
</reference>
<gene>
    <name evidence="1" type="ORF">DPEC_G00054490</name>
</gene>
<dbReference type="Proteomes" id="UP001157502">
    <property type="component" value="Chromosome 5"/>
</dbReference>
<keyword evidence="2" id="KW-1185">Reference proteome</keyword>
<dbReference type="EMBL" id="CM055732">
    <property type="protein sequence ID" value="KAJ8011082.1"/>
    <property type="molecule type" value="Genomic_DNA"/>
</dbReference>
<name>A0ACC2H5S9_DALPE</name>
<proteinExistence type="predicted"/>